<proteinExistence type="predicted"/>
<reference evidence="3" key="1">
    <citation type="submission" date="2017-02" db="UniProtKB">
        <authorList>
            <consortium name="WormBaseParasite"/>
        </authorList>
    </citation>
    <scope>IDENTIFICATION</scope>
</reference>
<protein>
    <submittedName>
        <fullName evidence="3">Uncharacterized protein</fullName>
    </submittedName>
</protein>
<evidence type="ECO:0000256" key="1">
    <source>
        <dbReference type="SAM" id="SignalP"/>
    </source>
</evidence>
<keyword evidence="1" id="KW-0732">Signal</keyword>
<organism evidence="2 3">
    <name type="scientific">Strongyloides papillosus</name>
    <name type="common">Intestinal threadworm</name>
    <dbReference type="NCBI Taxonomy" id="174720"/>
    <lineage>
        <taxon>Eukaryota</taxon>
        <taxon>Metazoa</taxon>
        <taxon>Ecdysozoa</taxon>
        <taxon>Nematoda</taxon>
        <taxon>Chromadorea</taxon>
        <taxon>Rhabditida</taxon>
        <taxon>Tylenchina</taxon>
        <taxon>Panagrolaimomorpha</taxon>
        <taxon>Strongyloidoidea</taxon>
        <taxon>Strongyloididae</taxon>
        <taxon>Strongyloides</taxon>
    </lineage>
</organism>
<keyword evidence="2" id="KW-1185">Reference proteome</keyword>
<accession>A0A0N5BHB3</accession>
<feature type="chain" id="PRO_5005894273" evidence="1">
    <location>
        <begin position="17"/>
        <end position="137"/>
    </location>
</feature>
<dbReference type="AlphaFoldDB" id="A0A0N5BHB3"/>
<sequence>MRVLIIFIIYISISLSNSCSEFTDCILKVEGTPKCPPKERKTVDLKIESRETWRPIASASNDCDKKISVEAKLSYFSATSYAYWARFYYFRGGFYTRKIPEECIKGLQRKDDTYYCNIGIIDPSKNGTSSTNKPYIL</sequence>
<name>A0A0N5BHB3_STREA</name>
<evidence type="ECO:0000313" key="2">
    <source>
        <dbReference type="Proteomes" id="UP000046392"/>
    </source>
</evidence>
<evidence type="ECO:0000313" key="3">
    <source>
        <dbReference type="WBParaSite" id="SPAL_0000535675.1"/>
    </source>
</evidence>
<feature type="signal peptide" evidence="1">
    <location>
        <begin position="1"/>
        <end position="16"/>
    </location>
</feature>
<dbReference type="Proteomes" id="UP000046392">
    <property type="component" value="Unplaced"/>
</dbReference>
<dbReference type="WBParaSite" id="SPAL_0000535675.1">
    <property type="protein sequence ID" value="SPAL_0000535675.1"/>
    <property type="gene ID" value="SPAL_0000535675"/>
</dbReference>